<evidence type="ECO:0000256" key="2">
    <source>
        <dbReference type="ARBA" id="ARBA00022517"/>
    </source>
</evidence>
<comment type="subcellular location">
    <subcellularLocation>
        <location evidence="1">Nucleus</location>
        <location evidence="1">Nucleolus</location>
    </subcellularLocation>
</comment>
<sequence>MAEDSEHRHRPGAMKQQNKGHKHGRHRTKGQIDRDNQGRVNVKTISKKSTQYKKAERRNLAQQIRKQKRDEALNKKRQRGGVSTPPLFVVVIPLCGEEHSQNALELLQTAAAEMEGGEGQSTASQNEQGILHLSVPRFRKRISFYTPPAESLHAVLDAAKVADNVMFIMSPHTELDERTEFLFSCLMGQGMPSATFVYHGMATLPVKKVADTKKALQKVFENRFPDAKLHALDKTQDAQVVLRHLTDGKLKSVHYREKRPHLVAENISFEAESAEATVGTMKVSGYLRGAAMSVNRLVYLVGGDTYQLLQIDSVPDPHPLVLKPGKQRTHGKGGVDVEMDDTSVTVLAKADPQKQESLQSEVEPDPMEGEQTWPTEEELAEAENNLPRKKKLPKGFSEYQSAWIVSDDEEDDNSGDDEDEDMAPVEQSESESSEEDEDDEEEGYEAMMTEGEDTDKLEKMKDERQHVMFPDEVDTPHDLPARERFARYRGLQSFRTSPWHKDEELPPDYARIYRFSNLKLLQKEILKREDPDAVQPGQYITVHVANVPKSFMENYKPGEPVVLFGMLPYEQCMSVIHFVIRRTAGFTQTIRSKDRLVFQVGYRRFSACPIFSQHTSGDKQKFERYLPQEGAVVATMFAPIMFGPAPVLVFTPGQDQLVATGSLLSDNPDRIIIKRVVLSGAPFKINKRTATIRFMFFNRDDILWFKKIELRTKWGRRGRILEPLGTHGHMKCYFNTQLKSQDTVLMNLYKRQFPKWTYSPSVPTPMPLSRADEELEGAAYQMFD</sequence>
<keyword evidence="10" id="KW-1185">Reference proteome</keyword>
<evidence type="ECO:0000256" key="7">
    <source>
        <dbReference type="SAM" id="MobiDB-lite"/>
    </source>
</evidence>
<organism evidence="9 10">
    <name type="scientific">Batillaria attramentaria</name>
    <dbReference type="NCBI Taxonomy" id="370345"/>
    <lineage>
        <taxon>Eukaryota</taxon>
        <taxon>Metazoa</taxon>
        <taxon>Spiralia</taxon>
        <taxon>Lophotrochozoa</taxon>
        <taxon>Mollusca</taxon>
        <taxon>Gastropoda</taxon>
        <taxon>Caenogastropoda</taxon>
        <taxon>Sorbeoconcha</taxon>
        <taxon>Cerithioidea</taxon>
        <taxon>Batillariidae</taxon>
        <taxon>Batillaria</taxon>
    </lineage>
</organism>
<dbReference type="Pfam" id="PF04950">
    <property type="entry name" value="RIBIOP_C"/>
    <property type="match status" value="1"/>
</dbReference>
<evidence type="ECO:0000256" key="1">
    <source>
        <dbReference type="ARBA" id="ARBA00004604"/>
    </source>
</evidence>
<feature type="domain" description="Bms1-type G" evidence="8">
    <location>
        <begin position="85"/>
        <end position="251"/>
    </location>
</feature>
<dbReference type="Pfam" id="PF08142">
    <property type="entry name" value="AARP2CN"/>
    <property type="match status" value="1"/>
</dbReference>
<evidence type="ECO:0000259" key="8">
    <source>
        <dbReference type="PROSITE" id="PS51714"/>
    </source>
</evidence>
<comment type="similarity">
    <text evidence="5">Belongs to the TRAFAC class translation factor GTPase superfamily. Bms1-like GTPase family. TSR1 subfamily.</text>
</comment>
<protein>
    <recommendedName>
        <fullName evidence="6">Pre-rRNA-processing protein TSR1 homolog</fullName>
    </recommendedName>
</protein>
<dbReference type="InterPro" id="IPR030387">
    <property type="entry name" value="G_Bms1/Tsr1_dom"/>
</dbReference>
<feature type="region of interest" description="Disordered" evidence="7">
    <location>
        <begin position="1"/>
        <end position="80"/>
    </location>
</feature>
<dbReference type="AlphaFoldDB" id="A0ABD0K9E3"/>
<comment type="caution">
    <text evidence="9">The sequence shown here is derived from an EMBL/GenBank/DDBJ whole genome shotgun (WGS) entry which is preliminary data.</text>
</comment>
<dbReference type="GO" id="GO:0005730">
    <property type="term" value="C:nucleolus"/>
    <property type="evidence" value="ECO:0007669"/>
    <property type="project" value="UniProtKB-SubCell"/>
</dbReference>
<reference evidence="9 10" key="1">
    <citation type="journal article" date="2023" name="Sci. Data">
        <title>Genome assembly of the Korean intertidal mud-creeper Batillaria attramentaria.</title>
        <authorList>
            <person name="Patra A.K."/>
            <person name="Ho P.T."/>
            <person name="Jun S."/>
            <person name="Lee S.J."/>
            <person name="Kim Y."/>
            <person name="Won Y.J."/>
        </authorList>
    </citation>
    <scope>NUCLEOTIDE SEQUENCE [LARGE SCALE GENOMIC DNA]</scope>
    <source>
        <strain evidence="9">Wonlab-2016</strain>
    </source>
</reference>
<dbReference type="SMART" id="SM00785">
    <property type="entry name" value="AARP2CN"/>
    <property type="match status" value="1"/>
</dbReference>
<name>A0ABD0K9E3_9CAEN</name>
<feature type="region of interest" description="Disordered" evidence="7">
    <location>
        <begin position="348"/>
        <end position="456"/>
    </location>
</feature>
<dbReference type="PROSITE" id="PS51714">
    <property type="entry name" value="G_BMS1"/>
    <property type="match status" value="1"/>
</dbReference>
<evidence type="ECO:0000256" key="6">
    <source>
        <dbReference type="ARBA" id="ARBA00040070"/>
    </source>
</evidence>
<keyword evidence="3" id="KW-0539">Nucleus</keyword>
<gene>
    <name evidence="9" type="ORF">BaRGS_00025095</name>
</gene>
<comment type="function">
    <text evidence="4">Required during maturation of the 40S ribosomal subunit in the nucleolus.</text>
</comment>
<dbReference type="Pfam" id="PF22298">
    <property type="entry name" value="Tsr1_G-like"/>
    <property type="match status" value="1"/>
</dbReference>
<evidence type="ECO:0000256" key="3">
    <source>
        <dbReference type="ARBA" id="ARBA00023242"/>
    </source>
</evidence>
<dbReference type="EMBL" id="JACVVK020000223">
    <property type="protein sequence ID" value="KAK7483662.1"/>
    <property type="molecule type" value="Genomic_DNA"/>
</dbReference>
<feature type="compositionally biased region" description="Acidic residues" evidence="7">
    <location>
        <begin position="406"/>
        <end position="453"/>
    </location>
</feature>
<dbReference type="InterPro" id="IPR012948">
    <property type="entry name" value="AARP2CN"/>
</dbReference>
<evidence type="ECO:0000256" key="4">
    <source>
        <dbReference type="ARBA" id="ARBA00037087"/>
    </source>
</evidence>
<dbReference type="InterPro" id="IPR007034">
    <property type="entry name" value="BMS1_TSR1_C"/>
</dbReference>
<dbReference type="SMART" id="SM01362">
    <property type="entry name" value="DUF663"/>
    <property type="match status" value="1"/>
</dbReference>
<dbReference type="PANTHER" id="PTHR12858:SF1">
    <property type="entry name" value="PRE-RRNA-PROCESSING PROTEIN TSR1 HOMOLOG"/>
    <property type="match status" value="1"/>
</dbReference>
<keyword evidence="2" id="KW-0690">Ribosome biogenesis</keyword>
<proteinExistence type="inferred from homology"/>
<evidence type="ECO:0000256" key="5">
    <source>
        <dbReference type="ARBA" id="ARBA00038288"/>
    </source>
</evidence>
<feature type="compositionally biased region" description="Basic residues" evidence="7">
    <location>
        <begin position="8"/>
        <end position="29"/>
    </location>
</feature>
<dbReference type="InterPro" id="IPR039761">
    <property type="entry name" value="Bms1/Tsr1"/>
</dbReference>
<dbReference type="GO" id="GO:0042254">
    <property type="term" value="P:ribosome biogenesis"/>
    <property type="evidence" value="ECO:0007669"/>
    <property type="project" value="UniProtKB-KW"/>
</dbReference>
<accession>A0ABD0K9E3</accession>
<evidence type="ECO:0000313" key="9">
    <source>
        <dbReference type="EMBL" id="KAK7483662.1"/>
    </source>
</evidence>
<evidence type="ECO:0000313" key="10">
    <source>
        <dbReference type="Proteomes" id="UP001519460"/>
    </source>
</evidence>
<dbReference type="PANTHER" id="PTHR12858">
    <property type="entry name" value="RIBOSOME BIOGENESIS PROTEIN"/>
    <property type="match status" value="1"/>
</dbReference>
<dbReference type="Proteomes" id="UP001519460">
    <property type="component" value="Unassembled WGS sequence"/>
</dbReference>